<protein>
    <submittedName>
        <fullName evidence="2">Uncharacterized protein</fullName>
    </submittedName>
</protein>
<evidence type="ECO:0000313" key="3">
    <source>
        <dbReference type="Proteomes" id="UP000185490"/>
    </source>
</evidence>
<dbReference type="RefSeq" id="WP_012056670.1">
    <property type="nucleotide sequence ID" value="NZ_CP007389.1"/>
</dbReference>
<keyword evidence="1" id="KW-0472">Membrane</keyword>
<organism evidence="2 3">
    <name type="scientific">Thermosipho melanesiensis</name>
    <dbReference type="NCBI Taxonomy" id="46541"/>
    <lineage>
        <taxon>Bacteria</taxon>
        <taxon>Thermotogati</taxon>
        <taxon>Thermotogota</taxon>
        <taxon>Thermotogae</taxon>
        <taxon>Thermotogales</taxon>
        <taxon>Fervidobacteriaceae</taxon>
        <taxon>Thermosipho</taxon>
    </lineage>
</organism>
<keyword evidence="1" id="KW-0812">Transmembrane</keyword>
<reference evidence="2 3" key="1">
    <citation type="submission" date="2014-02" db="EMBL/GenBank/DDBJ databases">
        <title>Diversity of Thermotogales isolates from hydrothermal vents.</title>
        <authorList>
            <person name="Haverkamp T.H.A."/>
            <person name="Lossouarn J."/>
            <person name="Geslin C."/>
            <person name="Nesbo C.L."/>
        </authorList>
    </citation>
    <scope>NUCLEOTIDE SEQUENCE [LARGE SCALE GENOMIC DNA]</scope>
    <source>
        <strain evidence="2 3">431</strain>
    </source>
</reference>
<accession>A0ABN4UXG3</accession>
<evidence type="ECO:0000256" key="1">
    <source>
        <dbReference type="SAM" id="Phobius"/>
    </source>
</evidence>
<evidence type="ECO:0000313" key="2">
    <source>
        <dbReference type="EMBL" id="APT74823.1"/>
    </source>
</evidence>
<keyword evidence="3" id="KW-1185">Reference proteome</keyword>
<dbReference type="EMBL" id="CP007389">
    <property type="protein sequence ID" value="APT74823.1"/>
    <property type="molecule type" value="Genomic_DNA"/>
</dbReference>
<gene>
    <name evidence="2" type="ORF">BW47_02400</name>
</gene>
<feature type="transmembrane region" description="Helical" evidence="1">
    <location>
        <begin position="7"/>
        <end position="28"/>
    </location>
</feature>
<proteinExistence type="predicted"/>
<dbReference type="Proteomes" id="UP000185490">
    <property type="component" value="Chromosome"/>
</dbReference>
<keyword evidence="1" id="KW-1133">Transmembrane helix</keyword>
<name>A0ABN4UXG3_9BACT</name>
<sequence length="560" mass="64050">MKKGSISIILISLLVVFSIFSISIFSILKNTHDVFSNNFKKLQAEKIANNLLEFSIATVKMGIDAMSNLRDDVFSFSDTSSDVKSIKNVNWTSQTKKFINKYVDTSKATIIFSTNGYSLDFEKLSLMDLKKSFEDYLSNFSEGINTFSAIYKIKKGGKYLVYAKVKIDNISYAKIAIITSEKLNKYVYYSEEEPKFYFTSNEVIYGPLKSNAVIHTWQYAGNNKKFTVMGTLEVPGIRHYDEESRKHINYNANNNPNEVYNVFNLKGNPPIKFVNSDVRFSEIYNDYSTAVSSLCMPIEEIIDTNFGEVGIALSKDTKIESNIENGENILYIDTSDKMYIISWKIGKLPDARIQYKKNNIWKQKHIKFNGVISSEKNIILTNSNDLQNRRFLYDGNLTIFSKENIYIDARIIPYKTFSKFSTTEKDEISLDELENIKEFVLEKETSSLDLVSERDIIIKSSTHNSRINNHKIFANIYSFDGSFKVENYNLGNNNGQLFVFGSIMQKARGVVGIVGNNQPGYYKFYVHDSRALFGRIGTIATPAKKKSIMILYLENAFERG</sequence>